<comment type="caution">
    <text evidence="4">The sequence shown here is derived from an EMBL/GenBank/DDBJ whole genome shotgun (WGS) entry which is preliminary data.</text>
</comment>
<dbReference type="InterPro" id="IPR011990">
    <property type="entry name" value="TPR-like_helical_dom_sf"/>
</dbReference>
<dbReference type="AlphaFoldDB" id="A0A1E5G3P3"/>
<dbReference type="SMART" id="SM00028">
    <property type="entry name" value="TPR"/>
    <property type="match status" value="4"/>
</dbReference>
<dbReference type="PANTHER" id="PTHR44943">
    <property type="entry name" value="CELLULOSE SYNTHASE OPERON PROTEIN C"/>
    <property type="match status" value="1"/>
</dbReference>
<keyword evidence="2 3" id="KW-0802">TPR repeat</keyword>
<keyword evidence="5" id="KW-1185">Reference proteome</keyword>
<dbReference type="Pfam" id="PF14559">
    <property type="entry name" value="TPR_19"/>
    <property type="match status" value="1"/>
</dbReference>
<keyword evidence="1" id="KW-0677">Repeat</keyword>
<organism evidence="4 5">
    <name type="scientific">Desulfuribacillus alkaliarsenatis</name>
    <dbReference type="NCBI Taxonomy" id="766136"/>
    <lineage>
        <taxon>Bacteria</taxon>
        <taxon>Bacillati</taxon>
        <taxon>Bacillota</taxon>
        <taxon>Desulfuribacillia</taxon>
        <taxon>Desulfuribacillales</taxon>
        <taxon>Desulfuribacillaceae</taxon>
        <taxon>Desulfuribacillus</taxon>
    </lineage>
</organism>
<dbReference type="Gene3D" id="1.25.40.10">
    <property type="entry name" value="Tetratricopeptide repeat domain"/>
    <property type="match status" value="1"/>
</dbReference>
<accession>A0A1E5G3P3</accession>
<dbReference type="EMBL" id="MIJE01000006">
    <property type="protein sequence ID" value="OEF97683.1"/>
    <property type="molecule type" value="Genomic_DNA"/>
</dbReference>
<evidence type="ECO:0000313" key="5">
    <source>
        <dbReference type="Proteomes" id="UP000094296"/>
    </source>
</evidence>
<dbReference type="SUPFAM" id="SSF48452">
    <property type="entry name" value="TPR-like"/>
    <property type="match status" value="1"/>
</dbReference>
<sequence>MSILKKLKYTFWGMKGNYLSHKMRFEKAIKIYSEMIEMDPTKTRPYRDKLYCLMAYNRYAEAIEVVDGLIAIEPDNPEYHYIKGSLLTSNDIQQYEQALTHYDQAIALKKDHMMSYLEKGLSLMNLERYDEAIDNLNQAIFITPEKAYWAYYYKAIIMKKRGKYDAAINLCNTALVTDMGKNFDKSMASSLKDQLLKLADEKGNV</sequence>
<dbReference type="PANTHER" id="PTHR44943:SF4">
    <property type="entry name" value="TPR REPEAT-CONTAINING PROTEIN MJ0798"/>
    <property type="match status" value="1"/>
</dbReference>
<gene>
    <name evidence="4" type="ORF">BHF68_14370</name>
</gene>
<evidence type="ECO:0000256" key="3">
    <source>
        <dbReference type="PROSITE-ProRule" id="PRU00339"/>
    </source>
</evidence>
<dbReference type="OrthoDB" id="9793831at2"/>
<dbReference type="InterPro" id="IPR051685">
    <property type="entry name" value="Ycf3/AcsC/BcsC/TPR_MFPF"/>
</dbReference>
<feature type="repeat" description="TPR" evidence="3">
    <location>
        <begin position="9"/>
        <end position="42"/>
    </location>
</feature>
<evidence type="ECO:0000256" key="1">
    <source>
        <dbReference type="ARBA" id="ARBA00022737"/>
    </source>
</evidence>
<feature type="repeat" description="TPR" evidence="3">
    <location>
        <begin position="113"/>
        <end position="146"/>
    </location>
</feature>
<name>A0A1E5G3P3_9FIRM</name>
<dbReference type="RefSeq" id="WP_069642631.1">
    <property type="nucleotide sequence ID" value="NZ_MIJE01000006.1"/>
</dbReference>
<dbReference type="PROSITE" id="PS50005">
    <property type="entry name" value="TPR"/>
    <property type="match status" value="2"/>
</dbReference>
<protein>
    <submittedName>
        <fullName evidence="4">Uncharacterized protein</fullName>
    </submittedName>
</protein>
<dbReference type="STRING" id="766136.BHF68_14370"/>
<dbReference type="Pfam" id="PF13432">
    <property type="entry name" value="TPR_16"/>
    <property type="match status" value="1"/>
</dbReference>
<evidence type="ECO:0000313" key="4">
    <source>
        <dbReference type="EMBL" id="OEF97683.1"/>
    </source>
</evidence>
<evidence type="ECO:0000256" key="2">
    <source>
        <dbReference type="ARBA" id="ARBA00022803"/>
    </source>
</evidence>
<dbReference type="InterPro" id="IPR019734">
    <property type="entry name" value="TPR_rpt"/>
</dbReference>
<dbReference type="Proteomes" id="UP000094296">
    <property type="component" value="Unassembled WGS sequence"/>
</dbReference>
<reference evidence="4 5" key="1">
    <citation type="submission" date="2016-09" db="EMBL/GenBank/DDBJ databases">
        <title>Draft genome sequence for the type strain of Desulfuribacillus alkaliarsenatis AHT28, an obligately anaerobic, sulfidogenic bacterium isolated from Russian soda lake sediments.</title>
        <authorList>
            <person name="Abin C.A."/>
            <person name="Hollibaugh J.T."/>
        </authorList>
    </citation>
    <scope>NUCLEOTIDE SEQUENCE [LARGE SCALE GENOMIC DNA]</scope>
    <source>
        <strain evidence="4 5">AHT28</strain>
    </source>
</reference>
<proteinExistence type="predicted"/>